<dbReference type="AlphaFoldDB" id="A0AAW1U7W3"/>
<keyword evidence="1" id="KW-0472">Membrane</keyword>
<feature type="transmembrane region" description="Helical" evidence="1">
    <location>
        <begin position="265"/>
        <end position="286"/>
    </location>
</feature>
<dbReference type="Pfam" id="PF01757">
    <property type="entry name" value="Acyl_transf_3"/>
    <property type="match status" value="1"/>
</dbReference>
<evidence type="ECO:0000256" key="2">
    <source>
        <dbReference type="SAM" id="SignalP"/>
    </source>
</evidence>
<dbReference type="PANTHER" id="PTHR11161">
    <property type="entry name" value="O-ACYLTRANSFERASE"/>
    <property type="match status" value="1"/>
</dbReference>
<evidence type="ECO:0000313" key="4">
    <source>
        <dbReference type="EMBL" id="KAK9878650.1"/>
    </source>
</evidence>
<dbReference type="GO" id="GO:0016747">
    <property type="term" value="F:acyltransferase activity, transferring groups other than amino-acyl groups"/>
    <property type="evidence" value="ECO:0007669"/>
    <property type="project" value="InterPro"/>
</dbReference>
<keyword evidence="2" id="KW-0732">Signal</keyword>
<reference evidence="4 5" key="1">
    <citation type="submission" date="2023-03" db="EMBL/GenBank/DDBJ databases">
        <title>Genome insight into feeding habits of ladybird beetles.</title>
        <authorList>
            <person name="Li H.-S."/>
            <person name="Huang Y.-H."/>
            <person name="Pang H."/>
        </authorList>
    </citation>
    <scope>NUCLEOTIDE SEQUENCE [LARGE SCALE GENOMIC DNA]</scope>
    <source>
        <strain evidence="4">SYSU_2023b</strain>
        <tissue evidence="4">Whole body</tissue>
    </source>
</reference>
<sequence length="402" mass="46445">MVSNVVFIFCLVISIFHHGECIVTDKEYASLPAIFEQDNFDRCMLFEDEALYCSVEFHLKPLDTHKPSLAWQKIQELNSDPNNYHHDNLRHGICVPLTCPNISTSYKELRFKEDLADCYSKKYEKDGLYGKIGYMHCQTAEGPPFDVYDYLVAIISVIYILLIIYASFYEGLARYESKEKYEELTGTTYGKILSCFSITKNWIRLKTVTWTPELKALKSIQGVRVYSMLLVVICHASMMAGMTAVSNTKYIENLPQNPMTILIGSGPYGVEGFFLISSWMLTYNVFKHFDKQSGKKLDMKTVFNIFIQRYIRLTPPMAVIIILHSTLIYHASTGPWWDIHVGRDRVSCRQNGWTNLLYMNNLINPSRMCMIETWYMAVDMHGFFLVLTILYFTVKKPNVFGG</sequence>
<protein>
    <recommendedName>
        <fullName evidence="3">Acyltransferase 3 domain-containing protein</fullName>
    </recommendedName>
</protein>
<accession>A0AAW1U7W3</accession>
<keyword evidence="1" id="KW-1133">Transmembrane helix</keyword>
<dbReference type="Proteomes" id="UP001431783">
    <property type="component" value="Unassembled WGS sequence"/>
</dbReference>
<feature type="transmembrane region" description="Helical" evidence="1">
    <location>
        <begin position="147"/>
        <end position="168"/>
    </location>
</feature>
<feature type="transmembrane region" description="Helical" evidence="1">
    <location>
        <begin position="225"/>
        <end position="245"/>
    </location>
</feature>
<feature type="transmembrane region" description="Helical" evidence="1">
    <location>
        <begin position="310"/>
        <end position="331"/>
    </location>
</feature>
<keyword evidence="5" id="KW-1185">Reference proteome</keyword>
<feature type="transmembrane region" description="Helical" evidence="1">
    <location>
        <begin position="374"/>
        <end position="394"/>
    </location>
</feature>
<keyword evidence="1" id="KW-0812">Transmembrane</keyword>
<feature type="signal peptide" evidence="2">
    <location>
        <begin position="1"/>
        <end position="21"/>
    </location>
</feature>
<feature type="domain" description="Acyltransferase 3" evidence="3">
    <location>
        <begin position="218"/>
        <end position="398"/>
    </location>
</feature>
<gene>
    <name evidence="4" type="ORF">WA026_023100</name>
</gene>
<dbReference type="PANTHER" id="PTHR11161:SF0">
    <property type="entry name" value="O-ACYLTRANSFERASE LIKE PROTEIN"/>
    <property type="match status" value="1"/>
</dbReference>
<comment type="caution">
    <text evidence="4">The sequence shown here is derived from an EMBL/GenBank/DDBJ whole genome shotgun (WGS) entry which is preliminary data.</text>
</comment>
<dbReference type="EMBL" id="JARQZJ010000052">
    <property type="protein sequence ID" value="KAK9878650.1"/>
    <property type="molecule type" value="Genomic_DNA"/>
</dbReference>
<dbReference type="InterPro" id="IPR052728">
    <property type="entry name" value="O2_lipid_transport_reg"/>
</dbReference>
<proteinExistence type="predicted"/>
<organism evidence="4 5">
    <name type="scientific">Henosepilachna vigintioctopunctata</name>
    <dbReference type="NCBI Taxonomy" id="420089"/>
    <lineage>
        <taxon>Eukaryota</taxon>
        <taxon>Metazoa</taxon>
        <taxon>Ecdysozoa</taxon>
        <taxon>Arthropoda</taxon>
        <taxon>Hexapoda</taxon>
        <taxon>Insecta</taxon>
        <taxon>Pterygota</taxon>
        <taxon>Neoptera</taxon>
        <taxon>Endopterygota</taxon>
        <taxon>Coleoptera</taxon>
        <taxon>Polyphaga</taxon>
        <taxon>Cucujiformia</taxon>
        <taxon>Coccinelloidea</taxon>
        <taxon>Coccinellidae</taxon>
        <taxon>Epilachninae</taxon>
        <taxon>Epilachnini</taxon>
        <taxon>Henosepilachna</taxon>
    </lineage>
</organism>
<dbReference type="InterPro" id="IPR002656">
    <property type="entry name" value="Acyl_transf_3_dom"/>
</dbReference>
<evidence type="ECO:0000313" key="5">
    <source>
        <dbReference type="Proteomes" id="UP001431783"/>
    </source>
</evidence>
<name>A0AAW1U7W3_9CUCU</name>
<feature type="chain" id="PRO_5043418851" description="Acyltransferase 3 domain-containing protein" evidence="2">
    <location>
        <begin position="22"/>
        <end position="402"/>
    </location>
</feature>
<evidence type="ECO:0000259" key="3">
    <source>
        <dbReference type="Pfam" id="PF01757"/>
    </source>
</evidence>
<evidence type="ECO:0000256" key="1">
    <source>
        <dbReference type="SAM" id="Phobius"/>
    </source>
</evidence>